<organism evidence="8 9">
    <name type="scientific">Mucilaginibacter boryungensis</name>
    <dbReference type="NCBI Taxonomy" id="768480"/>
    <lineage>
        <taxon>Bacteria</taxon>
        <taxon>Pseudomonadati</taxon>
        <taxon>Bacteroidota</taxon>
        <taxon>Sphingobacteriia</taxon>
        <taxon>Sphingobacteriales</taxon>
        <taxon>Sphingobacteriaceae</taxon>
        <taxon>Mucilaginibacter</taxon>
    </lineage>
</organism>
<dbReference type="EMBL" id="JADFFM010000002">
    <property type="protein sequence ID" value="MBE9667794.1"/>
    <property type="molecule type" value="Genomic_DNA"/>
</dbReference>
<reference evidence="8 9" key="1">
    <citation type="submission" date="2020-10" db="EMBL/GenBank/DDBJ databases">
        <title>Mucilaginibacter mali sp. nov., isolated from rhizosphere soil of apple orchard.</title>
        <authorList>
            <person name="Lee J.-S."/>
            <person name="Kim H.S."/>
            <person name="Kim J.-S."/>
        </authorList>
    </citation>
    <scope>NUCLEOTIDE SEQUENCE [LARGE SCALE GENOMIC DNA]</scope>
    <source>
        <strain evidence="8 9">KCTC 23157</strain>
    </source>
</reference>
<sequence>MQLSDYGEALIKNFEGLRLSAYRDSAGVWTIGYGSTRYHDGKVVKPSDKLASDAQADALFRNTLGVYADAVNQRVKVPLTQNQFDALVSFVYNTGTASGKTLFEKLNAHDYAGAANQFLQWNKITDPHTGNKIVCDALVKRRATERALFLKP</sequence>
<evidence type="ECO:0000256" key="5">
    <source>
        <dbReference type="ARBA" id="ARBA00023200"/>
    </source>
</evidence>
<dbReference type="InterPro" id="IPR051018">
    <property type="entry name" value="Bacteriophage_GH24"/>
</dbReference>
<protein>
    <recommendedName>
        <fullName evidence="7">Lysozyme</fullName>
        <ecNumber evidence="7">3.2.1.17</ecNumber>
    </recommendedName>
</protein>
<dbReference type="PANTHER" id="PTHR38107">
    <property type="match status" value="1"/>
</dbReference>
<dbReference type="Pfam" id="PF00959">
    <property type="entry name" value="Phage_lysozyme"/>
    <property type="match status" value="1"/>
</dbReference>
<keyword evidence="9" id="KW-1185">Reference proteome</keyword>
<dbReference type="Gene3D" id="1.10.530.40">
    <property type="match status" value="1"/>
</dbReference>
<evidence type="ECO:0000256" key="4">
    <source>
        <dbReference type="ARBA" id="ARBA00022801"/>
    </source>
</evidence>
<keyword evidence="4 7" id="KW-0378">Hydrolase</keyword>
<dbReference type="InterPro" id="IPR023347">
    <property type="entry name" value="Lysozyme_dom_sf"/>
</dbReference>
<evidence type="ECO:0000256" key="7">
    <source>
        <dbReference type="RuleBase" id="RU003788"/>
    </source>
</evidence>
<comment type="similarity">
    <text evidence="7">Belongs to the glycosyl hydrolase 24 family.</text>
</comment>
<dbReference type="InterPro" id="IPR002196">
    <property type="entry name" value="Glyco_hydro_24"/>
</dbReference>
<dbReference type="InterPro" id="IPR033907">
    <property type="entry name" value="Endolysin_autolysin"/>
</dbReference>
<dbReference type="SUPFAM" id="SSF53955">
    <property type="entry name" value="Lysozyme-like"/>
    <property type="match status" value="1"/>
</dbReference>
<evidence type="ECO:0000313" key="9">
    <source>
        <dbReference type="Proteomes" id="UP000632774"/>
    </source>
</evidence>
<gene>
    <name evidence="8" type="ORF">IRJ18_15575</name>
</gene>
<evidence type="ECO:0000256" key="1">
    <source>
        <dbReference type="ARBA" id="ARBA00000632"/>
    </source>
</evidence>
<keyword evidence="3 7" id="KW-0081">Bacteriolytic enzyme</keyword>
<evidence type="ECO:0000256" key="2">
    <source>
        <dbReference type="ARBA" id="ARBA00022529"/>
    </source>
</evidence>
<evidence type="ECO:0000256" key="3">
    <source>
        <dbReference type="ARBA" id="ARBA00022638"/>
    </source>
</evidence>
<proteinExistence type="inferred from homology"/>
<dbReference type="CDD" id="cd00737">
    <property type="entry name" value="lyz_endolysin_autolysin"/>
    <property type="match status" value="1"/>
</dbReference>
<evidence type="ECO:0000313" key="8">
    <source>
        <dbReference type="EMBL" id="MBE9667794.1"/>
    </source>
</evidence>
<dbReference type="InterPro" id="IPR023346">
    <property type="entry name" value="Lysozyme-like_dom_sf"/>
</dbReference>
<accession>A0ABR9XL43</accession>
<comment type="catalytic activity">
    <reaction evidence="1 7">
        <text>Hydrolysis of (1-&gt;4)-beta-linkages between N-acetylmuramic acid and N-acetyl-D-glucosamine residues in a peptidoglycan and between N-acetyl-D-glucosamine residues in chitodextrins.</text>
        <dbReference type="EC" id="3.2.1.17"/>
    </reaction>
</comment>
<evidence type="ECO:0000256" key="6">
    <source>
        <dbReference type="ARBA" id="ARBA00023295"/>
    </source>
</evidence>
<dbReference type="HAMAP" id="MF_04110">
    <property type="entry name" value="ENDOLYSIN_T4"/>
    <property type="match status" value="1"/>
</dbReference>
<comment type="caution">
    <text evidence="8">The sequence shown here is derived from an EMBL/GenBank/DDBJ whole genome shotgun (WGS) entry which is preliminary data.</text>
</comment>
<dbReference type="InterPro" id="IPR034690">
    <property type="entry name" value="Endolysin_T4_type"/>
</dbReference>
<keyword evidence="5" id="KW-1035">Host cytoplasm</keyword>
<keyword evidence="2 7" id="KW-0929">Antimicrobial</keyword>
<dbReference type="PANTHER" id="PTHR38107:SF3">
    <property type="entry name" value="LYSOZYME RRRD-RELATED"/>
    <property type="match status" value="1"/>
</dbReference>
<name>A0ABR9XL43_9SPHI</name>
<keyword evidence="6 7" id="KW-0326">Glycosidase</keyword>
<dbReference type="Proteomes" id="UP000632774">
    <property type="component" value="Unassembled WGS sequence"/>
</dbReference>
<dbReference type="EC" id="3.2.1.17" evidence="7"/>